<evidence type="ECO:0000256" key="2">
    <source>
        <dbReference type="ARBA" id="ARBA00022694"/>
    </source>
</evidence>
<dbReference type="InterPro" id="IPR012094">
    <property type="entry name" value="tRNA_Ile_lys_synt"/>
</dbReference>
<dbReference type="InterPro" id="IPR012795">
    <property type="entry name" value="tRNA_Ile_lys_synt_N"/>
</dbReference>
<evidence type="ECO:0000313" key="9">
    <source>
        <dbReference type="Proteomes" id="UP000028607"/>
    </source>
</evidence>
<dbReference type="SUPFAM" id="SSF52402">
    <property type="entry name" value="Adenine nucleotide alpha hydrolases-like"/>
    <property type="match status" value="1"/>
</dbReference>
<dbReference type="EC" id="6.3.4.19" evidence="6"/>
<comment type="function">
    <text evidence="6">Ligates lysine onto the cytidine present at position 34 of the AUA codon-specific tRNA(Ile) that contains the anticodon CAU, in an ATP-dependent manner. Cytidine is converted to lysidine, thus changing the amino acid specificity of the tRNA from methionine to isoleucine.</text>
</comment>
<dbReference type="AlphaFoldDB" id="A0A085TY51"/>
<proteinExistence type="inferred from homology"/>
<accession>A0A085TY51</accession>
<evidence type="ECO:0000256" key="4">
    <source>
        <dbReference type="ARBA" id="ARBA00022840"/>
    </source>
</evidence>
<dbReference type="Proteomes" id="UP000028607">
    <property type="component" value="Unassembled WGS sequence"/>
</dbReference>
<evidence type="ECO:0000256" key="5">
    <source>
        <dbReference type="ARBA" id="ARBA00048539"/>
    </source>
</evidence>
<dbReference type="EMBL" id="AQRC01000004">
    <property type="protein sequence ID" value="KFE35648.1"/>
    <property type="molecule type" value="Genomic_DNA"/>
</dbReference>
<comment type="catalytic activity">
    <reaction evidence="5 6">
        <text>cytidine(34) in tRNA(Ile2) + L-lysine + ATP = lysidine(34) in tRNA(Ile2) + AMP + diphosphate + H(+)</text>
        <dbReference type="Rhea" id="RHEA:43744"/>
        <dbReference type="Rhea" id="RHEA-COMP:10625"/>
        <dbReference type="Rhea" id="RHEA-COMP:10670"/>
        <dbReference type="ChEBI" id="CHEBI:15378"/>
        <dbReference type="ChEBI" id="CHEBI:30616"/>
        <dbReference type="ChEBI" id="CHEBI:32551"/>
        <dbReference type="ChEBI" id="CHEBI:33019"/>
        <dbReference type="ChEBI" id="CHEBI:82748"/>
        <dbReference type="ChEBI" id="CHEBI:83665"/>
        <dbReference type="ChEBI" id="CHEBI:456215"/>
        <dbReference type="EC" id="6.3.4.19"/>
    </reaction>
</comment>
<organism evidence="8 9">
    <name type="scientific">Thioclava atlantica</name>
    <dbReference type="NCBI Taxonomy" id="1317124"/>
    <lineage>
        <taxon>Bacteria</taxon>
        <taxon>Pseudomonadati</taxon>
        <taxon>Pseudomonadota</taxon>
        <taxon>Alphaproteobacteria</taxon>
        <taxon>Rhodobacterales</taxon>
        <taxon>Paracoccaceae</taxon>
        <taxon>Thioclava</taxon>
    </lineage>
</organism>
<evidence type="ECO:0000256" key="3">
    <source>
        <dbReference type="ARBA" id="ARBA00022741"/>
    </source>
</evidence>
<evidence type="ECO:0000256" key="6">
    <source>
        <dbReference type="HAMAP-Rule" id="MF_01161"/>
    </source>
</evidence>
<reference evidence="8 9" key="2">
    <citation type="journal article" date="2015" name="Antonie Van Leeuwenhoek">
        <title>Thioclava indica sp. nov., isolated from surface seawater of the Indian Ocean.</title>
        <authorList>
            <person name="Liu Y."/>
            <person name="Lai Q."/>
            <person name="Du J."/>
            <person name="Xu H."/>
            <person name="Jiang L."/>
            <person name="Shao Z."/>
        </authorList>
    </citation>
    <scope>NUCLEOTIDE SEQUENCE [LARGE SCALE GENOMIC DNA]</scope>
    <source>
        <strain evidence="8 9">13D2W-2</strain>
    </source>
</reference>
<comment type="similarity">
    <text evidence="6">Belongs to the tRNA(Ile)-lysidine synthase family.</text>
</comment>
<dbReference type="CDD" id="cd01992">
    <property type="entry name" value="TilS_N"/>
    <property type="match status" value="1"/>
</dbReference>
<dbReference type="InterPro" id="IPR011063">
    <property type="entry name" value="TilS/TtcA_N"/>
</dbReference>
<comment type="subcellular location">
    <subcellularLocation>
        <location evidence="6">Cytoplasm</location>
    </subcellularLocation>
</comment>
<sequence>MTLDEIARTAFGPDAPRRVGVAVSGGSDSMATLVLLARHHEVAAVTVDHGLRPEAAEEAAFVGRFCAARGIPHAILKWEGGEAKGNLMDAARRARLRLIGAWAREQGIEDVALGHTGDDQAETFLMRLGREAGLEGLCGMRPRFEAEGIRWHRPFLGQTRQALRALLETEGVAWVEDPTNRDLRFDRVKARQALQALAPLGVTPDSLGGVIANLRAADAALARMLARLVAAHVREVSGDLVIDAAGFAEADPELQRRLIVAALRWISGADYAPRAAKVEAFLEDWRSRPDRTLHGCRITLKGDALRLAREASAVARLRVAASEPWDRWRLEGPDAEGLEIAALGAEGLRQCPAWRETGLPRASLLASPALWRGDALVAAPIAGHGAGWKAQIRHGAFTAWLFGR</sequence>
<dbReference type="Pfam" id="PF01171">
    <property type="entry name" value="ATP_bind_3"/>
    <property type="match status" value="1"/>
</dbReference>
<keyword evidence="3 6" id="KW-0547">Nucleotide-binding</keyword>
<dbReference type="eggNOG" id="COG0037">
    <property type="taxonomic scope" value="Bacteria"/>
</dbReference>
<reference evidence="9" key="1">
    <citation type="submission" date="2013-04" db="EMBL/GenBank/DDBJ databases">
        <title>Thioclava sp. 13D2W-2 Genome Sequencing.</title>
        <authorList>
            <person name="Lai Q."/>
            <person name="Li G."/>
            <person name="Shao Z."/>
        </authorList>
    </citation>
    <scope>NUCLEOTIDE SEQUENCE [LARGE SCALE GENOMIC DNA]</scope>
    <source>
        <strain evidence="9">13D2W-2</strain>
    </source>
</reference>
<dbReference type="STRING" id="1317124.DW2_06788"/>
<protein>
    <recommendedName>
        <fullName evidence="6">tRNA(Ile)-lysidine synthase</fullName>
        <ecNumber evidence="6">6.3.4.19</ecNumber>
    </recommendedName>
    <alternativeName>
        <fullName evidence="6">tRNA(Ile)-2-lysyl-cytidine synthase</fullName>
    </alternativeName>
    <alternativeName>
        <fullName evidence="6">tRNA(Ile)-lysidine synthetase</fullName>
    </alternativeName>
</protein>
<evidence type="ECO:0000313" key="8">
    <source>
        <dbReference type="EMBL" id="KFE35648.1"/>
    </source>
</evidence>
<gene>
    <name evidence="6" type="primary">tilS</name>
    <name evidence="8" type="ORF">DW2_06788</name>
</gene>
<dbReference type="PANTHER" id="PTHR43033:SF1">
    <property type="entry name" value="TRNA(ILE)-LYSIDINE SYNTHASE-RELATED"/>
    <property type="match status" value="1"/>
</dbReference>
<comment type="domain">
    <text evidence="6">The N-terminal region contains the highly conserved SGGXDS motif, predicted to be a P-loop motif involved in ATP binding.</text>
</comment>
<dbReference type="PATRIC" id="fig|1317124.6.peg.1376"/>
<keyword evidence="6" id="KW-0963">Cytoplasm</keyword>
<dbReference type="PANTHER" id="PTHR43033">
    <property type="entry name" value="TRNA(ILE)-LYSIDINE SYNTHASE-RELATED"/>
    <property type="match status" value="1"/>
</dbReference>
<dbReference type="Gene3D" id="3.40.50.620">
    <property type="entry name" value="HUPs"/>
    <property type="match status" value="1"/>
</dbReference>
<name>A0A085TY51_9RHOB</name>
<dbReference type="GO" id="GO:0005524">
    <property type="term" value="F:ATP binding"/>
    <property type="evidence" value="ECO:0007669"/>
    <property type="project" value="UniProtKB-UniRule"/>
</dbReference>
<evidence type="ECO:0000256" key="1">
    <source>
        <dbReference type="ARBA" id="ARBA00022598"/>
    </source>
</evidence>
<keyword evidence="9" id="KW-1185">Reference proteome</keyword>
<dbReference type="NCBIfam" id="TIGR02432">
    <property type="entry name" value="lysidine_TilS_N"/>
    <property type="match status" value="1"/>
</dbReference>
<keyword evidence="4 6" id="KW-0067">ATP-binding</keyword>
<dbReference type="GO" id="GO:0032267">
    <property type="term" value="F:tRNA(Ile)-lysidine synthase activity"/>
    <property type="evidence" value="ECO:0007669"/>
    <property type="project" value="UniProtKB-EC"/>
</dbReference>
<keyword evidence="2 6" id="KW-0819">tRNA processing</keyword>
<dbReference type="HAMAP" id="MF_01161">
    <property type="entry name" value="tRNA_Ile_lys_synt"/>
    <property type="match status" value="1"/>
</dbReference>
<feature type="domain" description="tRNA(Ile)-lysidine/2-thiocytidine synthase N-terminal" evidence="7">
    <location>
        <begin position="19"/>
        <end position="192"/>
    </location>
</feature>
<feature type="binding site" evidence="6">
    <location>
        <begin position="24"/>
        <end position="29"/>
    </location>
    <ligand>
        <name>ATP</name>
        <dbReference type="ChEBI" id="CHEBI:30616"/>
    </ligand>
</feature>
<comment type="caution">
    <text evidence="8">The sequence shown here is derived from an EMBL/GenBank/DDBJ whole genome shotgun (WGS) entry which is preliminary data.</text>
</comment>
<evidence type="ECO:0000259" key="7">
    <source>
        <dbReference type="Pfam" id="PF01171"/>
    </source>
</evidence>
<dbReference type="GO" id="GO:0006400">
    <property type="term" value="P:tRNA modification"/>
    <property type="evidence" value="ECO:0007669"/>
    <property type="project" value="UniProtKB-UniRule"/>
</dbReference>
<keyword evidence="1 6" id="KW-0436">Ligase</keyword>
<dbReference type="InterPro" id="IPR014729">
    <property type="entry name" value="Rossmann-like_a/b/a_fold"/>
</dbReference>
<dbReference type="GO" id="GO:0005737">
    <property type="term" value="C:cytoplasm"/>
    <property type="evidence" value="ECO:0007669"/>
    <property type="project" value="UniProtKB-SubCell"/>
</dbReference>